<evidence type="ECO:0000313" key="1">
    <source>
        <dbReference type="EMBL" id="AKU93573.1"/>
    </source>
</evidence>
<dbReference type="RefSeq" id="WP_169927154.1">
    <property type="nucleotide sequence ID" value="NZ_CP012333.1"/>
</dbReference>
<name>A0A0K1PJ54_9BACT</name>
<dbReference type="Proteomes" id="UP000064967">
    <property type="component" value="Chromosome"/>
</dbReference>
<protein>
    <submittedName>
        <fullName evidence="1">Uncharacterized protein</fullName>
    </submittedName>
</protein>
<sequence length="110" mass="11981">MTTDTVVSIVGVRADVVSPSNKEQLVQRLPHPFIAQMVDGDVLWPVRDVAKGKIHLCAVRMSRAEGEPALGLMHRDKGEEHQGPVTIVGGSIVLQSGARRYDLLTCRLAK</sequence>
<keyword evidence="2" id="KW-1185">Reference proteome</keyword>
<dbReference type="KEGG" id="llu:AKJ09_00237"/>
<dbReference type="EMBL" id="CP012333">
    <property type="protein sequence ID" value="AKU93573.1"/>
    <property type="molecule type" value="Genomic_DNA"/>
</dbReference>
<accession>A0A0K1PJ54</accession>
<evidence type="ECO:0000313" key="2">
    <source>
        <dbReference type="Proteomes" id="UP000064967"/>
    </source>
</evidence>
<proteinExistence type="predicted"/>
<gene>
    <name evidence="1" type="ORF">AKJ09_00237</name>
</gene>
<organism evidence="1 2">
    <name type="scientific">Labilithrix luteola</name>
    <dbReference type="NCBI Taxonomy" id="1391654"/>
    <lineage>
        <taxon>Bacteria</taxon>
        <taxon>Pseudomonadati</taxon>
        <taxon>Myxococcota</taxon>
        <taxon>Polyangia</taxon>
        <taxon>Polyangiales</taxon>
        <taxon>Labilitrichaceae</taxon>
        <taxon>Labilithrix</taxon>
    </lineage>
</organism>
<dbReference type="AlphaFoldDB" id="A0A0K1PJ54"/>
<reference evidence="1 2" key="1">
    <citation type="submission" date="2015-08" db="EMBL/GenBank/DDBJ databases">
        <authorList>
            <person name="Babu N.S."/>
            <person name="Beckwith C.J."/>
            <person name="Beseler K.G."/>
            <person name="Brison A."/>
            <person name="Carone J.V."/>
            <person name="Caskin T.P."/>
            <person name="Diamond M."/>
            <person name="Durham M.E."/>
            <person name="Foxe J.M."/>
            <person name="Go M."/>
            <person name="Henderson B.A."/>
            <person name="Jones I.B."/>
            <person name="McGettigan J.A."/>
            <person name="Micheletti S.J."/>
            <person name="Nasrallah M.E."/>
            <person name="Ortiz D."/>
            <person name="Piller C.R."/>
            <person name="Privatt S.R."/>
            <person name="Schneider S.L."/>
            <person name="Sharp S."/>
            <person name="Smith T.C."/>
            <person name="Stanton J.D."/>
            <person name="Ullery H.E."/>
            <person name="Wilson R.J."/>
            <person name="Serrano M.G."/>
            <person name="Buck G."/>
            <person name="Lee V."/>
            <person name="Wang Y."/>
            <person name="Carvalho R."/>
            <person name="Voegtly L."/>
            <person name="Shi R."/>
            <person name="Duckworth R."/>
            <person name="Johnson A."/>
            <person name="Loviza R."/>
            <person name="Walstead R."/>
            <person name="Shah Z."/>
            <person name="Kiflezghi M."/>
            <person name="Wade K."/>
            <person name="Ball S.L."/>
            <person name="Bradley K.W."/>
            <person name="Asai D.J."/>
            <person name="Bowman C.A."/>
            <person name="Russell D.A."/>
            <person name="Pope W.H."/>
            <person name="Jacobs-Sera D."/>
            <person name="Hendrix R.W."/>
            <person name="Hatfull G.F."/>
        </authorList>
    </citation>
    <scope>NUCLEOTIDE SEQUENCE [LARGE SCALE GENOMIC DNA]</scope>
    <source>
        <strain evidence="1 2">DSM 27648</strain>
    </source>
</reference>